<feature type="region of interest" description="Disordered" evidence="1">
    <location>
        <begin position="385"/>
        <end position="406"/>
    </location>
</feature>
<evidence type="ECO:0000259" key="2">
    <source>
        <dbReference type="Pfam" id="PF00294"/>
    </source>
</evidence>
<proteinExistence type="predicted"/>
<gene>
    <name evidence="3" type="ORF">CEUR00632_LOCUS14135</name>
</gene>
<dbReference type="Gene3D" id="3.40.1190.20">
    <property type="match status" value="1"/>
</dbReference>
<dbReference type="PANTHER" id="PTHR47098:SF2">
    <property type="entry name" value="PROTEIN MAK32"/>
    <property type="match status" value="1"/>
</dbReference>
<evidence type="ECO:0000313" key="3">
    <source>
        <dbReference type="EMBL" id="CAD8297642.1"/>
    </source>
</evidence>
<dbReference type="Pfam" id="PF00294">
    <property type="entry name" value="PfkB"/>
    <property type="match status" value="1"/>
</dbReference>
<dbReference type="SUPFAM" id="SSF53613">
    <property type="entry name" value="Ribokinase-like"/>
    <property type="match status" value="1"/>
</dbReference>
<sequence length="452" mass="47856">MAPLPPLPDDPSEPLDCVCFTLIIDDIVLPDGRTVMAQLGGSGAQSLFAFQLVNGQRTRVGLAAGVGPDLPSSCQAWLESIGVDLSGLVRYKRPTPRAWQVFEADGRRTQIYRVAGDPCDSLYEMLRPKFDVLPRRFREARNYHIGVHPLHPPLRALAAMRAAAHAAGGVLSVEPYTAAEVRPSEEQLAQLLGCCDIFSPNELEAKSLLGPGPPEQLLQRLFEAAGDDGAHTIVLRRGEHGVLAACRARSSADGGVGVGPAGVQQPRKENEAGLLGAVDASRAQEIQPSATSFPLPVLHAWRVPAVADTKVADVTGCGNAFCGAFLAAYDRFRRLPASGELLEAALWGCVAAAFMAEAEGVPTARVLDLQVPALRRVEALRPRAEKVELQLPPPRPRPGQGPGGDRAVVRVHARMRAAAAAGATAAATVTSGRLGRVRCTRSMPSVRGLAPA</sequence>
<accession>A0A7R9VJK3</accession>
<name>A0A7R9VJK3_9CHLO</name>
<dbReference type="InterPro" id="IPR029056">
    <property type="entry name" value="Ribokinase-like"/>
</dbReference>
<organism evidence="3">
    <name type="scientific">Chlamydomonas euryale</name>
    <dbReference type="NCBI Taxonomy" id="1486919"/>
    <lineage>
        <taxon>Eukaryota</taxon>
        <taxon>Viridiplantae</taxon>
        <taxon>Chlorophyta</taxon>
        <taxon>core chlorophytes</taxon>
        <taxon>Chlorophyceae</taxon>
        <taxon>CS clade</taxon>
        <taxon>Chlamydomonadales</taxon>
        <taxon>Chlamydomonadaceae</taxon>
        <taxon>Chlamydomonas</taxon>
    </lineage>
</organism>
<evidence type="ECO:0000256" key="1">
    <source>
        <dbReference type="SAM" id="MobiDB-lite"/>
    </source>
</evidence>
<dbReference type="PANTHER" id="PTHR47098">
    <property type="entry name" value="PROTEIN MAK32"/>
    <property type="match status" value="1"/>
</dbReference>
<dbReference type="EMBL" id="HBEC01030567">
    <property type="protein sequence ID" value="CAD8297642.1"/>
    <property type="molecule type" value="Transcribed_RNA"/>
</dbReference>
<protein>
    <recommendedName>
        <fullName evidence="2">Carbohydrate kinase PfkB domain-containing protein</fullName>
    </recommendedName>
</protein>
<feature type="domain" description="Carbohydrate kinase PfkB" evidence="2">
    <location>
        <begin position="29"/>
        <end position="245"/>
    </location>
</feature>
<dbReference type="AlphaFoldDB" id="A0A7R9VJK3"/>
<reference evidence="3" key="1">
    <citation type="submission" date="2021-01" db="EMBL/GenBank/DDBJ databases">
        <authorList>
            <person name="Corre E."/>
            <person name="Pelletier E."/>
            <person name="Niang G."/>
            <person name="Scheremetjew M."/>
            <person name="Finn R."/>
            <person name="Kale V."/>
            <person name="Holt S."/>
            <person name="Cochrane G."/>
            <person name="Meng A."/>
            <person name="Brown T."/>
            <person name="Cohen L."/>
        </authorList>
    </citation>
    <scope>NUCLEOTIDE SEQUENCE</scope>
    <source>
        <strain evidence="3">CCMP219</strain>
    </source>
</reference>
<dbReference type="InterPro" id="IPR011611">
    <property type="entry name" value="PfkB_dom"/>
</dbReference>